<feature type="compositionally biased region" description="Low complexity" evidence="10">
    <location>
        <begin position="46"/>
        <end position="62"/>
    </location>
</feature>
<protein>
    <recommendedName>
        <fullName evidence="12">Membrane insertase YidC/Oxa/ALB C-terminal domain-containing protein</fullName>
    </recommendedName>
</protein>
<dbReference type="EMBL" id="JAPDRK010000001">
    <property type="protein sequence ID" value="KAJ9617039.1"/>
    <property type="molecule type" value="Genomic_DNA"/>
</dbReference>
<name>A0AA38XQ41_9EURO</name>
<keyword evidence="8 11" id="KW-0472">Membrane</keyword>
<dbReference type="PANTHER" id="PTHR12428">
    <property type="entry name" value="OXA1"/>
    <property type="match status" value="1"/>
</dbReference>
<dbReference type="NCBIfam" id="TIGR03592">
    <property type="entry name" value="yidC_oxa1_cterm"/>
    <property type="match status" value="1"/>
</dbReference>
<feature type="transmembrane region" description="Helical" evidence="11">
    <location>
        <begin position="353"/>
        <end position="375"/>
    </location>
</feature>
<dbReference type="InterPro" id="IPR028055">
    <property type="entry name" value="YidC/Oxa/ALB_C"/>
</dbReference>
<evidence type="ECO:0000259" key="12">
    <source>
        <dbReference type="Pfam" id="PF02096"/>
    </source>
</evidence>
<dbReference type="GO" id="GO:0032979">
    <property type="term" value="P:protein insertion into mitochondrial inner membrane from matrix"/>
    <property type="evidence" value="ECO:0007669"/>
    <property type="project" value="TreeGrafter"/>
</dbReference>
<keyword evidence="7" id="KW-0496">Mitochondrion</keyword>
<feature type="compositionally biased region" description="Pro residues" evidence="10">
    <location>
        <begin position="435"/>
        <end position="444"/>
    </location>
</feature>
<evidence type="ECO:0000256" key="1">
    <source>
        <dbReference type="ARBA" id="ARBA00004448"/>
    </source>
</evidence>
<dbReference type="GO" id="GO:0005743">
    <property type="term" value="C:mitochondrial inner membrane"/>
    <property type="evidence" value="ECO:0007669"/>
    <property type="project" value="UniProtKB-SubCell"/>
</dbReference>
<keyword evidence="14" id="KW-1185">Reference proteome</keyword>
<reference evidence="13" key="1">
    <citation type="submission" date="2022-10" db="EMBL/GenBank/DDBJ databases">
        <title>Culturing micro-colonial fungi from biological soil crusts in the Mojave desert and describing Neophaeococcomyces mojavensis, and introducing the new genera and species Taxawa tesnikishii.</title>
        <authorList>
            <person name="Kurbessoian T."/>
            <person name="Stajich J.E."/>
        </authorList>
    </citation>
    <scope>NUCLEOTIDE SEQUENCE</scope>
    <source>
        <strain evidence="13">TK_41</strain>
    </source>
</reference>
<dbReference type="AlphaFoldDB" id="A0AA38XQ41"/>
<keyword evidence="5" id="KW-0809">Transit peptide</keyword>
<dbReference type="Proteomes" id="UP001172673">
    <property type="component" value="Unassembled WGS sequence"/>
</dbReference>
<evidence type="ECO:0000313" key="14">
    <source>
        <dbReference type="Proteomes" id="UP001172673"/>
    </source>
</evidence>
<feature type="transmembrane region" description="Helical" evidence="11">
    <location>
        <begin position="194"/>
        <end position="215"/>
    </location>
</feature>
<comment type="subcellular location">
    <subcellularLocation>
        <location evidence="9">Membrane</location>
        <topology evidence="9">Multi-pass membrane protein</topology>
    </subcellularLocation>
    <subcellularLocation>
        <location evidence="1">Mitochondrion inner membrane</location>
        <topology evidence="1">Multi-pass membrane protein</topology>
    </subcellularLocation>
</comment>
<feature type="transmembrane region" description="Helical" evidence="11">
    <location>
        <begin position="265"/>
        <end position="287"/>
    </location>
</feature>
<dbReference type="InterPro" id="IPR001708">
    <property type="entry name" value="YidC/ALB3/OXA1/COX18"/>
</dbReference>
<proteinExistence type="inferred from homology"/>
<dbReference type="Pfam" id="PF02096">
    <property type="entry name" value="60KD_IMP"/>
    <property type="match status" value="1"/>
</dbReference>
<feature type="domain" description="Membrane insertase YidC/Oxa/ALB C-terminal" evidence="12">
    <location>
        <begin position="196"/>
        <end position="386"/>
    </location>
</feature>
<keyword evidence="4" id="KW-0999">Mitochondrion inner membrane</keyword>
<comment type="caution">
    <text evidence="13">The sequence shown here is derived from an EMBL/GenBank/DDBJ whole genome shotgun (WGS) entry which is preliminary data.</text>
</comment>
<evidence type="ECO:0000256" key="4">
    <source>
        <dbReference type="ARBA" id="ARBA00022792"/>
    </source>
</evidence>
<sequence>MSICAGLRFASRRTNSGQAKLIRQPKDARYFSQRTSSLRPTRRPDLSTTRLRSTQQTRSLSLFGWGSSKSPDDFTKIHSPTATTSSSQTVDSPAPPQVTTESIRTVKASHSTSDAPEPNSTSTVEADALQGIETSVLQTQNATSAAATTSDGSELASIPEGIGYLKDVCGLDFGWGPTTLMQFLLEHVHITAGLSWSVSILVLPFLIRGAIYPFVLRSSDMNARFQEVAPALKTLREKTTEALANNDRTTAMETRMQMREMNKEAGLSFVTMLMPMLLQIPLGYGAWHILRTAAVVPVPAFETEHFLWLTNIATGDPWYILPLVTALLTYTNLNTSMQAQSAPVPGMIALKNLLPLVTGGFLAFQPGAVQLYFIVNGILTQIQMSSLQNHSFRRWIKLHPLPNRDRSAESATPFSRMNISDRVINTTARKTSPSSPNPVVPPSAPATNSSFIDKGVDSLKELGRKAIGSTNEKAQAKIEKRKRAAQSEAAERYEAQRQQDIQNQRAYRNAQRAQSPRRRD</sequence>
<accession>A0AA38XQ41</accession>
<keyword evidence="6 11" id="KW-1133">Transmembrane helix</keyword>
<organism evidence="13 14">
    <name type="scientific">Cladophialophora chaetospira</name>
    <dbReference type="NCBI Taxonomy" id="386627"/>
    <lineage>
        <taxon>Eukaryota</taxon>
        <taxon>Fungi</taxon>
        <taxon>Dikarya</taxon>
        <taxon>Ascomycota</taxon>
        <taxon>Pezizomycotina</taxon>
        <taxon>Eurotiomycetes</taxon>
        <taxon>Chaetothyriomycetidae</taxon>
        <taxon>Chaetothyriales</taxon>
        <taxon>Herpotrichiellaceae</taxon>
        <taxon>Cladophialophora</taxon>
    </lineage>
</organism>
<dbReference type="CDD" id="cd20069">
    <property type="entry name" value="5TM_Oxa1-like"/>
    <property type="match status" value="1"/>
</dbReference>
<evidence type="ECO:0000256" key="6">
    <source>
        <dbReference type="ARBA" id="ARBA00022989"/>
    </source>
</evidence>
<evidence type="ECO:0000256" key="8">
    <source>
        <dbReference type="ARBA" id="ARBA00023136"/>
    </source>
</evidence>
<comment type="similarity">
    <text evidence="2 9">Belongs to the OXA1/ALB3/YidC family.</text>
</comment>
<keyword evidence="3 9" id="KW-0812">Transmembrane</keyword>
<feature type="compositionally biased region" description="Polar residues" evidence="10">
    <location>
        <begin position="78"/>
        <end position="124"/>
    </location>
</feature>
<dbReference type="GO" id="GO:0032977">
    <property type="term" value="F:membrane insertase activity"/>
    <property type="evidence" value="ECO:0007669"/>
    <property type="project" value="InterPro"/>
</dbReference>
<evidence type="ECO:0000256" key="10">
    <source>
        <dbReference type="SAM" id="MobiDB-lite"/>
    </source>
</evidence>
<feature type="region of interest" description="Disordered" evidence="10">
    <location>
        <begin position="16"/>
        <end position="124"/>
    </location>
</feature>
<evidence type="ECO:0000256" key="11">
    <source>
        <dbReference type="SAM" id="Phobius"/>
    </source>
</evidence>
<feature type="region of interest" description="Disordered" evidence="10">
    <location>
        <begin position="428"/>
        <end position="451"/>
    </location>
</feature>
<evidence type="ECO:0000256" key="7">
    <source>
        <dbReference type="ARBA" id="ARBA00023128"/>
    </source>
</evidence>
<evidence type="ECO:0000256" key="5">
    <source>
        <dbReference type="ARBA" id="ARBA00022946"/>
    </source>
</evidence>
<feature type="region of interest" description="Disordered" evidence="10">
    <location>
        <begin position="463"/>
        <end position="520"/>
    </location>
</feature>
<evidence type="ECO:0000313" key="13">
    <source>
        <dbReference type="EMBL" id="KAJ9617039.1"/>
    </source>
</evidence>
<dbReference type="PANTHER" id="PTHR12428:SF66">
    <property type="entry name" value="MITOCHONDRIAL INNER MEMBRANE PROTEIN OXA1L"/>
    <property type="match status" value="1"/>
</dbReference>
<evidence type="ECO:0000256" key="9">
    <source>
        <dbReference type="RuleBase" id="RU003945"/>
    </source>
</evidence>
<evidence type="ECO:0000256" key="3">
    <source>
        <dbReference type="ARBA" id="ARBA00022692"/>
    </source>
</evidence>
<gene>
    <name evidence="13" type="ORF">H2200_000760</name>
</gene>
<feature type="compositionally biased region" description="Polar residues" evidence="10">
    <location>
        <begin position="498"/>
        <end position="514"/>
    </location>
</feature>
<evidence type="ECO:0000256" key="2">
    <source>
        <dbReference type="ARBA" id="ARBA00009877"/>
    </source>
</evidence>